<dbReference type="RefSeq" id="WP_067719380.1">
    <property type="nucleotide sequence ID" value="NZ_JAPWIO010000010.1"/>
</dbReference>
<name>A0A365PAI3_9ACTN</name>
<evidence type="ECO:0000256" key="1">
    <source>
        <dbReference type="SAM" id="SignalP"/>
    </source>
</evidence>
<organism evidence="2 3">
    <name type="scientific">Dietzia maris</name>
    <dbReference type="NCBI Taxonomy" id="37915"/>
    <lineage>
        <taxon>Bacteria</taxon>
        <taxon>Bacillati</taxon>
        <taxon>Actinomycetota</taxon>
        <taxon>Actinomycetes</taxon>
        <taxon>Mycobacteriales</taxon>
        <taxon>Dietziaceae</taxon>
        <taxon>Dietzia</taxon>
    </lineage>
</organism>
<evidence type="ECO:0000313" key="3">
    <source>
        <dbReference type="Proteomes" id="UP000252187"/>
    </source>
</evidence>
<accession>A0A365PAI3</accession>
<dbReference type="Proteomes" id="UP000252187">
    <property type="component" value="Unassembled WGS sequence"/>
</dbReference>
<comment type="caution">
    <text evidence="2">The sequence shown here is derived from an EMBL/GenBank/DDBJ whole genome shotgun (WGS) entry which is preliminary data.</text>
</comment>
<gene>
    <name evidence="2" type="ORF">DQ226_08180</name>
</gene>
<dbReference type="AlphaFoldDB" id="A0A365PAI3"/>
<keyword evidence="1" id="KW-0732">Signal</keyword>
<evidence type="ECO:0008006" key="4">
    <source>
        <dbReference type="Google" id="ProtNLM"/>
    </source>
</evidence>
<reference evidence="2 3" key="1">
    <citation type="submission" date="2018-06" db="EMBL/GenBank/DDBJ databases">
        <title>Whole genome sequencing of four bacterial strains from South Shetland trench revealing bio-synthetic gene clusters.</title>
        <authorList>
            <person name="Abdel-Mageed W.M."/>
            <person name="Lehri B."/>
            <person name="Jarmusch S.A."/>
            <person name="Miranda K."/>
            <person name="Goodfellow M."/>
            <person name="Jaspars M."/>
            <person name="Karlyshev A.V."/>
        </authorList>
    </citation>
    <scope>NUCLEOTIDE SEQUENCE [LARGE SCALE GENOMIC DNA]</scope>
    <source>
        <strain evidence="2 3">SST1</strain>
    </source>
</reference>
<evidence type="ECO:0000313" key="2">
    <source>
        <dbReference type="EMBL" id="RBA36932.1"/>
    </source>
</evidence>
<sequence>MRSLTRLGVATAATAIASVTALAGAGVAGAQDVDPVFNSPSSVSVSGKGEATEVTYTNKSGQDLMCYSFVGTGRLVSDLYGYVKTVDINSTLPESWTARFVEAAGKGQIGFFGGMVENGETAELMEGAIGGVVEGTLTDDSFSPAALTVCNSQGLDDDPYVEVEISAGAGVPAGLGSLDSALAGIGSSGSVAETTGSLGS</sequence>
<dbReference type="EMBL" id="QNTT01000017">
    <property type="protein sequence ID" value="RBA36932.1"/>
    <property type="molecule type" value="Genomic_DNA"/>
</dbReference>
<feature type="signal peptide" evidence="1">
    <location>
        <begin position="1"/>
        <end position="30"/>
    </location>
</feature>
<feature type="chain" id="PRO_5016802356" description="Secreted protein" evidence="1">
    <location>
        <begin position="31"/>
        <end position="200"/>
    </location>
</feature>
<protein>
    <recommendedName>
        <fullName evidence="4">Secreted protein</fullName>
    </recommendedName>
</protein>
<proteinExistence type="predicted"/>